<keyword evidence="2" id="KW-0862">Zinc</keyword>
<accession>A0A2H0TD80</accession>
<feature type="binding site" evidence="2">
    <location>
        <position position="133"/>
    </location>
    <ligand>
        <name>Zn(2+)</name>
        <dbReference type="ChEBI" id="CHEBI:29105"/>
        <label>2</label>
    </ligand>
</feature>
<gene>
    <name evidence="3" type="ORF">COU47_02935</name>
</gene>
<feature type="binding site" evidence="2">
    <location>
        <position position="211"/>
    </location>
    <ligand>
        <name>Zn(2+)</name>
        <dbReference type="ChEBI" id="CHEBI:29105"/>
        <label>1</label>
        <note>catalytic</note>
    </ligand>
</feature>
<feature type="active site" description="Proton donor" evidence="1">
    <location>
        <position position="79"/>
    </location>
</feature>
<comment type="caution">
    <text evidence="3">The sequence shown here is derived from an EMBL/GenBank/DDBJ whole genome shotgun (WGS) entry which is preliminary data.</text>
</comment>
<dbReference type="GO" id="GO:0008270">
    <property type="term" value="F:zinc ion binding"/>
    <property type="evidence" value="ECO:0007669"/>
    <property type="project" value="InterPro"/>
</dbReference>
<feature type="binding site" evidence="2">
    <location>
        <position position="101"/>
    </location>
    <ligand>
        <name>Zn(2+)</name>
        <dbReference type="ChEBI" id="CHEBI:29105"/>
        <label>2</label>
    </ligand>
</feature>
<feature type="binding site" evidence="2">
    <location>
        <position position="80"/>
    </location>
    <ligand>
        <name>Zn(2+)</name>
        <dbReference type="ChEBI" id="CHEBI:29105"/>
        <label>1</label>
        <note>catalytic</note>
    </ligand>
</feature>
<dbReference type="NCBIfam" id="TIGR00167">
    <property type="entry name" value="cbbA"/>
    <property type="match status" value="1"/>
</dbReference>
<dbReference type="AlphaFoldDB" id="A0A2H0TD80"/>
<reference evidence="4" key="1">
    <citation type="submission" date="2017-09" db="EMBL/GenBank/DDBJ databases">
        <title>Depth-based differentiation of microbial function through sediment-hosted aquifers and enrichment of novel symbionts in the deep terrestrial subsurface.</title>
        <authorList>
            <person name="Probst A.J."/>
            <person name="Ladd B."/>
            <person name="Jarett J.K."/>
            <person name="Geller-Mcgrath D.E."/>
            <person name="Sieber C.M.K."/>
            <person name="Emerson J.B."/>
            <person name="Anantharaman K."/>
            <person name="Thomas B.C."/>
            <person name="Malmstrom R."/>
            <person name="Stieglmeier M."/>
            <person name="Klingl A."/>
            <person name="Woyke T."/>
            <person name="Ryan C.M."/>
            <person name="Banfield J.F."/>
        </authorList>
    </citation>
    <scope>NUCLEOTIDE SEQUENCE [LARGE SCALE GENOMIC DNA]</scope>
</reference>
<name>A0A2H0TD80_9BACT</name>
<feature type="binding site" evidence="2">
    <location>
        <position position="181"/>
    </location>
    <ligand>
        <name>Zn(2+)</name>
        <dbReference type="ChEBI" id="CHEBI:29105"/>
        <label>1</label>
        <note>catalytic</note>
    </ligand>
</feature>
<protein>
    <submittedName>
        <fullName evidence="3">Tagatose-bisphosphate aldolase</fullName>
    </submittedName>
</protein>
<dbReference type="PANTHER" id="PTHR30304">
    <property type="entry name" value="D-TAGATOSE-1,6-BISPHOSPHATE ALDOLASE"/>
    <property type="match status" value="1"/>
</dbReference>
<evidence type="ECO:0000313" key="4">
    <source>
        <dbReference type="Proteomes" id="UP000231503"/>
    </source>
</evidence>
<dbReference type="Gene3D" id="3.20.20.70">
    <property type="entry name" value="Aldolase class I"/>
    <property type="match status" value="1"/>
</dbReference>
<proteinExistence type="predicted"/>
<dbReference type="PIRSF" id="PIRSF001359">
    <property type="entry name" value="F_bP_aldolase_II"/>
    <property type="match status" value="1"/>
</dbReference>
<dbReference type="InterPro" id="IPR050246">
    <property type="entry name" value="Class_II_FBP_aldolase"/>
</dbReference>
<evidence type="ECO:0000256" key="1">
    <source>
        <dbReference type="PIRSR" id="PIRSR001359-1"/>
    </source>
</evidence>
<dbReference type="PANTHER" id="PTHR30304:SF0">
    <property type="entry name" value="D-TAGATOSE-1,6-BISPHOSPHATE ALDOLASE SUBUNIT GATY-RELATED"/>
    <property type="match status" value="1"/>
</dbReference>
<organism evidence="3 4">
    <name type="scientific">Candidatus Niyogibacteria bacterium CG10_big_fil_rev_8_21_14_0_10_46_36</name>
    <dbReference type="NCBI Taxonomy" id="1974726"/>
    <lineage>
        <taxon>Bacteria</taxon>
        <taxon>Candidatus Niyogiibacteriota</taxon>
    </lineage>
</organism>
<keyword evidence="2" id="KW-0479">Metal-binding</keyword>
<comment type="cofactor">
    <cofactor evidence="2">
        <name>Zn(2+)</name>
        <dbReference type="ChEBI" id="CHEBI:29105"/>
    </cofactor>
    <text evidence="2">Binds 2 Zn(2+) ions per subunit. One is catalytic and the other provides a structural contribution.</text>
</comment>
<dbReference type="InterPro" id="IPR000771">
    <property type="entry name" value="FBA_II"/>
</dbReference>
<dbReference type="Proteomes" id="UP000231503">
    <property type="component" value="Unassembled WGS sequence"/>
</dbReference>
<dbReference type="EMBL" id="PFCO01000006">
    <property type="protein sequence ID" value="PIR69503.1"/>
    <property type="molecule type" value="Genomic_DNA"/>
</dbReference>
<dbReference type="GO" id="GO:0005975">
    <property type="term" value="P:carbohydrate metabolic process"/>
    <property type="evidence" value="ECO:0007669"/>
    <property type="project" value="InterPro"/>
</dbReference>
<evidence type="ECO:0000256" key="2">
    <source>
        <dbReference type="PIRSR" id="PIRSR001359-3"/>
    </source>
</evidence>
<dbReference type="CDD" id="cd00947">
    <property type="entry name" value="TBP_aldolase_IIB"/>
    <property type="match status" value="1"/>
</dbReference>
<dbReference type="InterPro" id="IPR013785">
    <property type="entry name" value="Aldolase_TIM"/>
</dbReference>
<dbReference type="Pfam" id="PF01116">
    <property type="entry name" value="F_bP_aldolase"/>
    <property type="match status" value="1"/>
</dbReference>
<dbReference type="SUPFAM" id="SSF51569">
    <property type="entry name" value="Aldolase"/>
    <property type="match status" value="1"/>
</dbReference>
<evidence type="ECO:0000313" key="3">
    <source>
        <dbReference type="EMBL" id="PIR69503.1"/>
    </source>
</evidence>
<dbReference type="GO" id="GO:0016832">
    <property type="term" value="F:aldehyde-lyase activity"/>
    <property type="evidence" value="ECO:0007669"/>
    <property type="project" value="InterPro"/>
</dbReference>
<sequence length="287" mass="31573">MKLAGYFKKALEGKWAVPHFNIATLEQLKAMVAVAERVRSPLHIGTSEGEANHLGFLQSVALVRAFCEESGIPIFLNADHFHSVESAKAAIDAGYDSINIDLSKESYEKNVEGTKAIVQYAKTKNPDVSVEGELGYLRGSSTMQHEVIKIRPEDMTDPAQAKEFVQETQVQRFAPAVGNIHGIAANEPNIDIKRIEAIRAALSDDIAIVLHGGSGISDKEMKQAIQAGINNVHINTEVRVVYAEALRAFLKENPEETTPYKMFPSVIEAMEKKIEEKIILFGSKDSI</sequence>